<dbReference type="RefSeq" id="XP_069304286.1">
    <property type="nucleotide sequence ID" value="XM_069454885.1"/>
</dbReference>
<gene>
    <name evidence="2" type="ORF">ACET3X_008684</name>
</gene>
<dbReference type="GeneID" id="96089006"/>
<evidence type="ECO:0000313" key="3">
    <source>
        <dbReference type="Proteomes" id="UP001578633"/>
    </source>
</evidence>
<accession>A0ABR3UB27</accession>
<organism evidence="2 3">
    <name type="scientific">Alternaria dauci</name>
    <dbReference type="NCBI Taxonomy" id="48095"/>
    <lineage>
        <taxon>Eukaryota</taxon>
        <taxon>Fungi</taxon>
        <taxon>Dikarya</taxon>
        <taxon>Ascomycota</taxon>
        <taxon>Pezizomycotina</taxon>
        <taxon>Dothideomycetes</taxon>
        <taxon>Pleosporomycetidae</taxon>
        <taxon>Pleosporales</taxon>
        <taxon>Pleosporineae</taxon>
        <taxon>Pleosporaceae</taxon>
        <taxon>Alternaria</taxon>
        <taxon>Alternaria sect. Porri</taxon>
    </lineage>
</organism>
<evidence type="ECO:0000256" key="1">
    <source>
        <dbReference type="SAM" id="MobiDB-lite"/>
    </source>
</evidence>
<sequence length="157" mass="18047">MDNRAIRLPPTTRRNIFASHTAQNPDHRQQQHHHHHQQQPRRQNTTAPSIRPDSREIEADIFLSSADEDLVERDSLGEYIVKAPTPVYRDMGAGSEDDDETEQENQVIGLYGKTNAQWDMDAVDEEIRAALRSSLKKKVASLEDDRWMFEAEGEGRK</sequence>
<dbReference type="Proteomes" id="UP001578633">
    <property type="component" value="Chromosome 8"/>
</dbReference>
<feature type="region of interest" description="Disordered" evidence="1">
    <location>
        <begin position="21"/>
        <end position="55"/>
    </location>
</feature>
<evidence type="ECO:0000313" key="2">
    <source>
        <dbReference type="EMBL" id="KAL1793702.1"/>
    </source>
</evidence>
<evidence type="ECO:0008006" key="4">
    <source>
        <dbReference type="Google" id="ProtNLM"/>
    </source>
</evidence>
<reference evidence="2 3" key="1">
    <citation type="submission" date="2024-09" db="EMBL/GenBank/DDBJ databases">
        <title>T2T genomes of carrot and Alternaria dauci and their utility for understanding host-pathogen interaction during carrot leaf blight disease.</title>
        <authorList>
            <person name="Liu W."/>
            <person name="Xu S."/>
            <person name="Ou C."/>
            <person name="Liu X."/>
            <person name="Zhuang F."/>
            <person name="Deng X.W."/>
        </authorList>
    </citation>
    <scope>NUCLEOTIDE SEQUENCE [LARGE SCALE GENOMIC DNA]</scope>
    <source>
        <strain evidence="2 3">A2016</strain>
    </source>
</reference>
<keyword evidence="3" id="KW-1185">Reference proteome</keyword>
<dbReference type="EMBL" id="JBHGVX010000008">
    <property type="protein sequence ID" value="KAL1793702.1"/>
    <property type="molecule type" value="Genomic_DNA"/>
</dbReference>
<name>A0ABR3UB27_9PLEO</name>
<feature type="compositionally biased region" description="Basic residues" evidence="1">
    <location>
        <begin position="30"/>
        <end position="39"/>
    </location>
</feature>
<comment type="caution">
    <text evidence="2">The sequence shown here is derived from an EMBL/GenBank/DDBJ whole genome shotgun (WGS) entry which is preliminary data.</text>
</comment>
<protein>
    <recommendedName>
        <fullName evidence="4">Anaphase-promoting complex subunit 13</fullName>
    </recommendedName>
</protein>
<proteinExistence type="predicted"/>